<evidence type="ECO:0000313" key="2">
    <source>
        <dbReference type="EMBL" id="KAJ4495945.1"/>
    </source>
</evidence>
<name>A0A9W9B3Y9_9AGAR</name>
<protein>
    <submittedName>
        <fullName evidence="2">Uncharacterized protein</fullName>
    </submittedName>
</protein>
<dbReference type="AlphaFoldDB" id="A0A9W9B3Y9"/>
<comment type="caution">
    <text evidence="2">The sequence shown here is derived from an EMBL/GenBank/DDBJ whole genome shotgun (WGS) entry which is preliminary data.</text>
</comment>
<feature type="signal peptide" evidence="1">
    <location>
        <begin position="1"/>
        <end position="22"/>
    </location>
</feature>
<proteinExistence type="predicted"/>
<evidence type="ECO:0000256" key="1">
    <source>
        <dbReference type="SAM" id="SignalP"/>
    </source>
</evidence>
<dbReference type="Proteomes" id="UP001150238">
    <property type="component" value="Unassembled WGS sequence"/>
</dbReference>
<reference evidence="2" key="1">
    <citation type="submission" date="2022-08" db="EMBL/GenBank/DDBJ databases">
        <authorList>
            <consortium name="DOE Joint Genome Institute"/>
            <person name="Min B."/>
            <person name="Riley R."/>
            <person name="Sierra-Patev S."/>
            <person name="Naranjo-Ortiz M."/>
            <person name="Looney B."/>
            <person name="Konkel Z."/>
            <person name="Slot J.C."/>
            <person name="Sakamoto Y."/>
            <person name="Steenwyk J.L."/>
            <person name="Rokas A."/>
            <person name="Carro J."/>
            <person name="Camarero S."/>
            <person name="Ferreira P."/>
            <person name="Molpeceres G."/>
            <person name="Ruiz-Duenas F.J."/>
            <person name="Serrano A."/>
            <person name="Henrissat B."/>
            <person name="Drula E."/>
            <person name="Hughes K.W."/>
            <person name="Mata J.L."/>
            <person name="Ishikawa N.K."/>
            <person name="Vargas-Isla R."/>
            <person name="Ushijima S."/>
            <person name="Smith C.A."/>
            <person name="Ahrendt S."/>
            <person name="Andreopoulos W."/>
            <person name="He G."/>
            <person name="Labutti K."/>
            <person name="Lipzen A."/>
            <person name="Ng V."/>
            <person name="Sandor L."/>
            <person name="Barry K."/>
            <person name="Martinez A.T."/>
            <person name="Xiao Y."/>
            <person name="Gibbons J.G."/>
            <person name="Terashima K."/>
            <person name="Hibbett D.S."/>
            <person name="Grigoriev I.V."/>
        </authorList>
    </citation>
    <scope>NUCLEOTIDE SEQUENCE</scope>
    <source>
        <strain evidence="2">Sp2 HRB7682 ss15</strain>
    </source>
</reference>
<evidence type="ECO:0000313" key="3">
    <source>
        <dbReference type="Proteomes" id="UP001150238"/>
    </source>
</evidence>
<organism evidence="2 3">
    <name type="scientific">Lentinula lateritia</name>
    <dbReference type="NCBI Taxonomy" id="40482"/>
    <lineage>
        <taxon>Eukaryota</taxon>
        <taxon>Fungi</taxon>
        <taxon>Dikarya</taxon>
        <taxon>Basidiomycota</taxon>
        <taxon>Agaricomycotina</taxon>
        <taxon>Agaricomycetes</taxon>
        <taxon>Agaricomycetidae</taxon>
        <taxon>Agaricales</taxon>
        <taxon>Marasmiineae</taxon>
        <taxon>Omphalotaceae</taxon>
        <taxon>Lentinula</taxon>
    </lineage>
</organism>
<gene>
    <name evidence="2" type="ORF">C8J55DRAFT_7730</name>
</gene>
<feature type="chain" id="PRO_5040720981" evidence="1">
    <location>
        <begin position="23"/>
        <end position="140"/>
    </location>
</feature>
<reference evidence="2" key="2">
    <citation type="journal article" date="2023" name="Proc. Natl. Acad. Sci. U.S.A.">
        <title>A global phylogenomic analysis of the shiitake genus Lentinula.</title>
        <authorList>
            <person name="Sierra-Patev S."/>
            <person name="Min B."/>
            <person name="Naranjo-Ortiz M."/>
            <person name="Looney B."/>
            <person name="Konkel Z."/>
            <person name="Slot J.C."/>
            <person name="Sakamoto Y."/>
            <person name="Steenwyk J.L."/>
            <person name="Rokas A."/>
            <person name="Carro J."/>
            <person name="Camarero S."/>
            <person name="Ferreira P."/>
            <person name="Molpeceres G."/>
            <person name="Ruiz-Duenas F.J."/>
            <person name="Serrano A."/>
            <person name="Henrissat B."/>
            <person name="Drula E."/>
            <person name="Hughes K.W."/>
            <person name="Mata J.L."/>
            <person name="Ishikawa N.K."/>
            <person name="Vargas-Isla R."/>
            <person name="Ushijima S."/>
            <person name="Smith C.A."/>
            <person name="Donoghue J."/>
            <person name="Ahrendt S."/>
            <person name="Andreopoulos W."/>
            <person name="He G."/>
            <person name="LaButti K."/>
            <person name="Lipzen A."/>
            <person name="Ng V."/>
            <person name="Riley R."/>
            <person name="Sandor L."/>
            <person name="Barry K."/>
            <person name="Martinez A.T."/>
            <person name="Xiao Y."/>
            <person name="Gibbons J.G."/>
            <person name="Terashima K."/>
            <person name="Grigoriev I.V."/>
            <person name="Hibbett D."/>
        </authorList>
    </citation>
    <scope>NUCLEOTIDE SEQUENCE</scope>
    <source>
        <strain evidence="2">Sp2 HRB7682 ss15</strain>
    </source>
</reference>
<keyword evidence="1" id="KW-0732">Signal</keyword>
<sequence>MILLRLFFNGLIVFALITSSMARTIPCCQRRPQPQLQPSSWKLVGFIEPSSPRALLQELCDAGTLTAALTGAVEENRYGVLINACDIFPRPEDLMVMVYAPDDHWQHLPLKTVPKLFIRHRGPIHNKYEQSAIDQEVVDR</sequence>
<accession>A0A9W9B3Y9</accession>
<dbReference type="EMBL" id="JANVFS010000001">
    <property type="protein sequence ID" value="KAJ4495945.1"/>
    <property type="molecule type" value="Genomic_DNA"/>
</dbReference>